<keyword evidence="2" id="KW-0805">Transcription regulation</keyword>
<dbReference type="InterPro" id="IPR005119">
    <property type="entry name" value="LysR_subst-bd"/>
</dbReference>
<dbReference type="InterPro" id="IPR050389">
    <property type="entry name" value="LysR-type_TF"/>
</dbReference>
<comment type="caution">
    <text evidence="6">The sequence shown here is derived from an EMBL/GenBank/DDBJ whole genome shotgun (WGS) entry which is preliminary data.</text>
</comment>
<dbReference type="InterPro" id="IPR036390">
    <property type="entry name" value="WH_DNA-bd_sf"/>
</dbReference>
<keyword evidence="4" id="KW-0804">Transcription</keyword>
<dbReference type="GO" id="GO:0003677">
    <property type="term" value="F:DNA binding"/>
    <property type="evidence" value="ECO:0007669"/>
    <property type="project" value="UniProtKB-KW"/>
</dbReference>
<dbReference type="Pfam" id="PF00126">
    <property type="entry name" value="HTH_1"/>
    <property type="match status" value="1"/>
</dbReference>
<evidence type="ECO:0000259" key="5">
    <source>
        <dbReference type="PROSITE" id="PS50931"/>
    </source>
</evidence>
<dbReference type="GO" id="GO:0003700">
    <property type="term" value="F:DNA-binding transcription factor activity"/>
    <property type="evidence" value="ECO:0007669"/>
    <property type="project" value="InterPro"/>
</dbReference>
<accession>A0A917JU37</accession>
<dbReference type="Pfam" id="PF03466">
    <property type="entry name" value="LysR_substrate"/>
    <property type="match status" value="1"/>
</dbReference>
<dbReference type="PROSITE" id="PS50931">
    <property type="entry name" value="HTH_LYSR"/>
    <property type="match status" value="1"/>
</dbReference>
<name>A0A917JU37_9GAMM</name>
<dbReference type="PANTHER" id="PTHR30118:SF11">
    <property type="entry name" value="HTH-TYPE TRANSCRIPTIONAL REGULATOR YIDZ"/>
    <property type="match status" value="1"/>
</dbReference>
<gene>
    <name evidence="6" type="ORF">GCM10009332_19160</name>
</gene>
<evidence type="ECO:0000313" key="6">
    <source>
        <dbReference type="EMBL" id="GGI82101.1"/>
    </source>
</evidence>
<dbReference type="Proteomes" id="UP000613743">
    <property type="component" value="Unassembled WGS sequence"/>
</dbReference>
<reference evidence="6" key="2">
    <citation type="submission" date="2020-09" db="EMBL/GenBank/DDBJ databases">
        <authorList>
            <person name="Sun Q."/>
            <person name="Ohkuma M."/>
        </authorList>
    </citation>
    <scope>NUCLEOTIDE SEQUENCE</scope>
    <source>
        <strain evidence="6">JCM 30804</strain>
    </source>
</reference>
<dbReference type="AlphaFoldDB" id="A0A917JU37"/>
<reference evidence="6" key="1">
    <citation type="journal article" date="2014" name="Int. J. Syst. Evol. Microbiol.">
        <title>Complete genome sequence of Corynebacterium casei LMG S-19264T (=DSM 44701T), isolated from a smear-ripened cheese.</title>
        <authorList>
            <consortium name="US DOE Joint Genome Institute (JGI-PGF)"/>
            <person name="Walter F."/>
            <person name="Albersmeier A."/>
            <person name="Kalinowski J."/>
            <person name="Ruckert C."/>
        </authorList>
    </citation>
    <scope>NUCLEOTIDE SEQUENCE</scope>
    <source>
        <strain evidence="6">JCM 30804</strain>
    </source>
</reference>
<evidence type="ECO:0000256" key="1">
    <source>
        <dbReference type="ARBA" id="ARBA00009437"/>
    </source>
</evidence>
<dbReference type="Gene3D" id="1.10.10.10">
    <property type="entry name" value="Winged helix-like DNA-binding domain superfamily/Winged helix DNA-binding domain"/>
    <property type="match status" value="1"/>
</dbReference>
<proteinExistence type="inferred from homology"/>
<comment type="similarity">
    <text evidence="1">Belongs to the LysR transcriptional regulatory family.</text>
</comment>
<protein>
    <submittedName>
        <fullName evidence="6">LysR family transcriptional regulator</fullName>
    </submittedName>
</protein>
<keyword evidence="3" id="KW-0238">DNA-binding</keyword>
<dbReference type="InterPro" id="IPR036388">
    <property type="entry name" value="WH-like_DNA-bd_sf"/>
</dbReference>
<dbReference type="SUPFAM" id="SSF46785">
    <property type="entry name" value="Winged helix' DNA-binding domain"/>
    <property type="match status" value="1"/>
</dbReference>
<evidence type="ECO:0000256" key="4">
    <source>
        <dbReference type="ARBA" id="ARBA00023163"/>
    </source>
</evidence>
<sequence>MACEASMKDIRLSDLDLLSLSILVNLYEHQSASYVSQKLNIPAPKISRCLKHARELFEDELFIRRKYGLVPNEFSSKLYPIAKEIVESAKGFQSLHQGEIDYVDEHFEIVAPDLVSYRFPNALMGAIKEARKELTFNISSWTQSSLQEITAGEVALGVCCSQHCAQCGYGHEVNLGQYQNYLETIPLTTLDKLYLVCKQDHPILKQEITLESIADYPFVNTVFGKAGQTSHEPGPFQQYCTAHYLPLHTEIAITSVSSLFDYLRSSQALALIPYSAVFDMVNEIPELHACQLSIYESHRLYQDIKPPTLYLIKKKHNDSVKLNWLIGQLQLLIGNMMHA</sequence>
<evidence type="ECO:0000256" key="3">
    <source>
        <dbReference type="ARBA" id="ARBA00023125"/>
    </source>
</evidence>
<dbReference type="CDD" id="cd05466">
    <property type="entry name" value="PBP2_LTTR_substrate"/>
    <property type="match status" value="1"/>
</dbReference>
<keyword evidence="7" id="KW-1185">Reference proteome</keyword>
<dbReference type="EMBL" id="BMPZ01000004">
    <property type="protein sequence ID" value="GGI82101.1"/>
    <property type="molecule type" value="Genomic_DNA"/>
</dbReference>
<evidence type="ECO:0000256" key="2">
    <source>
        <dbReference type="ARBA" id="ARBA00023015"/>
    </source>
</evidence>
<dbReference type="PANTHER" id="PTHR30118">
    <property type="entry name" value="HTH-TYPE TRANSCRIPTIONAL REGULATOR LEUO-RELATED"/>
    <property type="match status" value="1"/>
</dbReference>
<evidence type="ECO:0000313" key="7">
    <source>
        <dbReference type="Proteomes" id="UP000613743"/>
    </source>
</evidence>
<organism evidence="6 7">
    <name type="scientific">Shewanella gelidii</name>
    <dbReference type="NCBI Taxonomy" id="1642821"/>
    <lineage>
        <taxon>Bacteria</taxon>
        <taxon>Pseudomonadati</taxon>
        <taxon>Pseudomonadota</taxon>
        <taxon>Gammaproteobacteria</taxon>
        <taxon>Alteromonadales</taxon>
        <taxon>Shewanellaceae</taxon>
        <taxon>Shewanella</taxon>
    </lineage>
</organism>
<dbReference type="InterPro" id="IPR000847">
    <property type="entry name" value="LysR_HTH_N"/>
</dbReference>
<dbReference type="SUPFAM" id="SSF53850">
    <property type="entry name" value="Periplasmic binding protein-like II"/>
    <property type="match status" value="1"/>
</dbReference>
<feature type="domain" description="HTH lysR-type" evidence="5">
    <location>
        <begin position="15"/>
        <end position="72"/>
    </location>
</feature>
<dbReference type="Gene3D" id="3.40.190.10">
    <property type="entry name" value="Periplasmic binding protein-like II"/>
    <property type="match status" value="2"/>
</dbReference>